<proteinExistence type="predicted"/>
<organism evidence="2 3">
    <name type="scientific">Pleurodeles waltl</name>
    <name type="common">Iberian ribbed newt</name>
    <dbReference type="NCBI Taxonomy" id="8319"/>
    <lineage>
        <taxon>Eukaryota</taxon>
        <taxon>Metazoa</taxon>
        <taxon>Chordata</taxon>
        <taxon>Craniata</taxon>
        <taxon>Vertebrata</taxon>
        <taxon>Euteleostomi</taxon>
        <taxon>Amphibia</taxon>
        <taxon>Batrachia</taxon>
        <taxon>Caudata</taxon>
        <taxon>Salamandroidea</taxon>
        <taxon>Salamandridae</taxon>
        <taxon>Pleurodelinae</taxon>
        <taxon>Pleurodeles</taxon>
    </lineage>
</organism>
<feature type="region of interest" description="Disordered" evidence="1">
    <location>
        <begin position="1"/>
        <end position="99"/>
    </location>
</feature>
<comment type="caution">
    <text evidence="2">The sequence shown here is derived from an EMBL/GenBank/DDBJ whole genome shotgun (WGS) entry which is preliminary data.</text>
</comment>
<dbReference type="AlphaFoldDB" id="A0AAV7LM16"/>
<accession>A0AAV7LM16</accession>
<evidence type="ECO:0000313" key="2">
    <source>
        <dbReference type="EMBL" id="KAJ1090453.1"/>
    </source>
</evidence>
<protein>
    <submittedName>
        <fullName evidence="2">Uncharacterized protein</fullName>
    </submittedName>
</protein>
<gene>
    <name evidence="2" type="ORF">NDU88_003585</name>
</gene>
<keyword evidence="3" id="KW-1185">Reference proteome</keyword>
<feature type="region of interest" description="Disordered" evidence="1">
    <location>
        <begin position="151"/>
        <end position="173"/>
    </location>
</feature>
<reference evidence="2" key="1">
    <citation type="journal article" date="2022" name="bioRxiv">
        <title>Sequencing and chromosome-scale assembly of the giantPleurodeles waltlgenome.</title>
        <authorList>
            <person name="Brown T."/>
            <person name="Elewa A."/>
            <person name="Iarovenko S."/>
            <person name="Subramanian E."/>
            <person name="Araus A.J."/>
            <person name="Petzold A."/>
            <person name="Susuki M."/>
            <person name="Suzuki K.-i.T."/>
            <person name="Hayashi T."/>
            <person name="Toyoda A."/>
            <person name="Oliveira C."/>
            <person name="Osipova E."/>
            <person name="Leigh N.D."/>
            <person name="Simon A."/>
            <person name="Yun M.H."/>
        </authorList>
    </citation>
    <scope>NUCLEOTIDE SEQUENCE</scope>
    <source>
        <strain evidence="2">20211129_DDA</strain>
        <tissue evidence="2">Liver</tissue>
    </source>
</reference>
<dbReference type="EMBL" id="JANPWB010000015">
    <property type="protein sequence ID" value="KAJ1090453.1"/>
    <property type="molecule type" value="Genomic_DNA"/>
</dbReference>
<evidence type="ECO:0000313" key="3">
    <source>
        <dbReference type="Proteomes" id="UP001066276"/>
    </source>
</evidence>
<dbReference type="Proteomes" id="UP001066276">
    <property type="component" value="Chromosome 11"/>
</dbReference>
<sequence length="239" mass="25100">MGGRRIVYPEEGQPLRQGASAPPLVSVTMGTPPGPIPLPVVASVMDHFPPIHSRDPGRSPRPSPGPRPPHWKGGMQERRRGTRPPPPIRSSGFRSLSGLPRPRRSRFFFAAGRRRQTFRSARALLRSRPVPLSAWPCGSVLGPVPHVGEVGEAGEQAGGSGPETAPASRPGSVPVGPALVRGLRRSRPFLAAATPWVLPSLRIALCPAFISRLGAGGLGVLSTGGSHLGEEDSGRIQGG</sequence>
<evidence type="ECO:0000256" key="1">
    <source>
        <dbReference type="SAM" id="MobiDB-lite"/>
    </source>
</evidence>
<name>A0AAV7LM16_PLEWA</name>
<feature type="compositionally biased region" description="Pro residues" evidence="1">
    <location>
        <begin position="59"/>
        <end position="68"/>
    </location>
</feature>